<keyword evidence="5" id="KW-1185">Reference proteome</keyword>
<evidence type="ECO:0000256" key="1">
    <source>
        <dbReference type="ARBA" id="ARBA00010515"/>
    </source>
</evidence>
<proteinExistence type="inferred from homology"/>
<dbReference type="EMBL" id="JBHUEY010000001">
    <property type="protein sequence ID" value="MFD1784134.1"/>
    <property type="molecule type" value="Genomic_DNA"/>
</dbReference>
<gene>
    <name evidence="4" type="ORF">ACFSC0_12065</name>
</gene>
<keyword evidence="2 4" id="KW-0378">Hydrolase</keyword>
<dbReference type="InterPro" id="IPR013094">
    <property type="entry name" value="AB_hydrolase_3"/>
</dbReference>
<dbReference type="PROSITE" id="PS01173">
    <property type="entry name" value="LIPASE_GDXG_HIS"/>
    <property type="match status" value="1"/>
</dbReference>
<organism evidence="4 5">
    <name type="scientific">Phenylobacterium terrae</name>
    <dbReference type="NCBI Taxonomy" id="2665495"/>
    <lineage>
        <taxon>Bacteria</taxon>
        <taxon>Pseudomonadati</taxon>
        <taxon>Pseudomonadota</taxon>
        <taxon>Alphaproteobacteria</taxon>
        <taxon>Caulobacterales</taxon>
        <taxon>Caulobacteraceae</taxon>
        <taxon>Phenylobacterium</taxon>
    </lineage>
</organism>
<feature type="domain" description="Alpha/beta hydrolase fold-3" evidence="3">
    <location>
        <begin position="84"/>
        <end position="288"/>
    </location>
</feature>
<dbReference type="InterPro" id="IPR002168">
    <property type="entry name" value="Lipase_GDXG_HIS_AS"/>
</dbReference>
<dbReference type="PANTHER" id="PTHR48081:SF8">
    <property type="entry name" value="ALPHA_BETA HYDROLASE FOLD-3 DOMAIN-CONTAINING PROTEIN-RELATED"/>
    <property type="match status" value="1"/>
</dbReference>
<dbReference type="InterPro" id="IPR050300">
    <property type="entry name" value="GDXG_lipolytic_enzyme"/>
</dbReference>
<evidence type="ECO:0000313" key="5">
    <source>
        <dbReference type="Proteomes" id="UP001597237"/>
    </source>
</evidence>
<dbReference type="Gene3D" id="3.40.50.1820">
    <property type="entry name" value="alpha/beta hydrolase"/>
    <property type="match status" value="1"/>
</dbReference>
<comment type="similarity">
    <text evidence="1">Belongs to the 'GDXG' lipolytic enzyme family.</text>
</comment>
<dbReference type="SUPFAM" id="SSF53474">
    <property type="entry name" value="alpha/beta-Hydrolases"/>
    <property type="match status" value="1"/>
</dbReference>
<comment type="caution">
    <text evidence="4">The sequence shown here is derived from an EMBL/GenBank/DDBJ whole genome shotgun (WGS) entry which is preliminary data.</text>
</comment>
<evidence type="ECO:0000259" key="3">
    <source>
        <dbReference type="Pfam" id="PF07859"/>
    </source>
</evidence>
<evidence type="ECO:0000313" key="4">
    <source>
        <dbReference type="EMBL" id="MFD1784134.1"/>
    </source>
</evidence>
<dbReference type="RefSeq" id="WP_377283913.1">
    <property type="nucleotide sequence ID" value="NZ_JBHRSI010000009.1"/>
</dbReference>
<protein>
    <submittedName>
        <fullName evidence="4">Alpha/beta hydrolase</fullName>
    </submittedName>
</protein>
<dbReference type="Proteomes" id="UP001597237">
    <property type="component" value="Unassembled WGS sequence"/>
</dbReference>
<dbReference type="InterPro" id="IPR029058">
    <property type="entry name" value="AB_hydrolase_fold"/>
</dbReference>
<dbReference type="Pfam" id="PF07859">
    <property type="entry name" value="Abhydrolase_3"/>
    <property type="match status" value="1"/>
</dbReference>
<sequence length="313" mass="33416">MTMDPHFKAHVEEQAKVAAANPAPPLDVIPPEMVRAGYRAQRTAQNANAPKDVETRDLQVAGAEGPIPARLYTPPGAPAKTPGLVYFHGGGFVIGDLETHDGHCRRLAAYSGVRVMAVDYRLAPEHPFPCGHDDALAATKWAFDHADEIGFDKSRIAVGGDSAGGNLAASVSLDLRGDPDRRLAFQLLLYPGIWPVEDTASRKELDGPVLSKAAIAWFDKCLAAKGHPQSARAWLGEAKDLSGAPPALVVTAGFDPLKDEGRDWAERLRAAGVEARHVEYPALVHDFYIMADVSPAVDVAARETAQALKAALS</sequence>
<dbReference type="PANTHER" id="PTHR48081">
    <property type="entry name" value="AB HYDROLASE SUPERFAMILY PROTEIN C4A8.06C"/>
    <property type="match status" value="1"/>
</dbReference>
<accession>A0ABW4N3V0</accession>
<dbReference type="GO" id="GO:0016787">
    <property type="term" value="F:hydrolase activity"/>
    <property type="evidence" value="ECO:0007669"/>
    <property type="project" value="UniProtKB-KW"/>
</dbReference>
<reference evidence="5" key="1">
    <citation type="journal article" date="2019" name="Int. J. Syst. Evol. Microbiol.">
        <title>The Global Catalogue of Microorganisms (GCM) 10K type strain sequencing project: providing services to taxonomists for standard genome sequencing and annotation.</title>
        <authorList>
            <consortium name="The Broad Institute Genomics Platform"/>
            <consortium name="The Broad Institute Genome Sequencing Center for Infectious Disease"/>
            <person name="Wu L."/>
            <person name="Ma J."/>
        </authorList>
    </citation>
    <scope>NUCLEOTIDE SEQUENCE [LARGE SCALE GENOMIC DNA]</scope>
    <source>
        <strain evidence="5">DFY28</strain>
    </source>
</reference>
<evidence type="ECO:0000256" key="2">
    <source>
        <dbReference type="ARBA" id="ARBA00022801"/>
    </source>
</evidence>
<name>A0ABW4N3V0_9CAUL</name>